<sequence>MSLGKKTLAGIALAVAAVATVGVASTPAHAAFCKGTYTIQAANGYYVQTDEDHPSYPGMIRAISTGVGNWEKFRIYEHGTSGAWSTSIQALNGKYVTVGTVGGNSGVLRASATSNSSVNTMFSWPSGRPGPRSDDSWEWFRSNSASRYVANEEGFTGDNWDMLRARSTSVGTWENFHFRRIGGC</sequence>
<evidence type="ECO:0008006" key="4">
    <source>
        <dbReference type="Google" id="ProtNLM"/>
    </source>
</evidence>
<evidence type="ECO:0000256" key="1">
    <source>
        <dbReference type="SAM" id="SignalP"/>
    </source>
</evidence>
<dbReference type="SUPFAM" id="SSF50405">
    <property type="entry name" value="Actin-crosslinking proteins"/>
    <property type="match status" value="1"/>
</dbReference>
<dbReference type="Proteomes" id="UP000334990">
    <property type="component" value="Unassembled WGS sequence"/>
</dbReference>
<keyword evidence="3" id="KW-1185">Reference proteome</keyword>
<dbReference type="AlphaFoldDB" id="A0A5M3W9E1"/>
<organism evidence="2 3">
    <name type="scientific">Acrocarpospora corrugata</name>
    <dbReference type="NCBI Taxonomy" id="35763"/>
    <lineage>
        <taxon>Bacteria</taxon>
        <taxon>Bacillati</taxon>
        <taxon>Actinomycetota</taxon>
        <taxon>Actinomycetes</taxon>
        <taxon>Streptosporangiales</taxon>
        <taxon>Streptosporangiaceae</taxon>
        <taxon>Acrocarpospora</taxon>
    </lineage>
</organism>
<dbReference type="Gene3D" id="2.80.10.50">
    <property type="match status" value="1"/>
</dbReference>
<name>A0A5M3W9E1_9ACTN</name>
<proteinExistence type="predicted"/>
<evidence type="ECO:0000313" key="3">
    <source>
        <dbReference type="Proteomes" id="UP000334990"/>
    </source>
</evidence>
<protein>
    <recommendedName>
        <fullName evidence="4">Ricin B lectin domain-containing protein</fullName>
    </recommendedName>
</protein>
<dbReference type="RefSeq" id="WP_170317078.1">
    <property type="nucleotide sequence ID" value="NZ_BAAABN010000053.1"/>
</dbReference>
<keyword evidence="1" id="KW-0732">Signal</keyword>
<dbReference type="InterPro" id="IPR008999">
    <property type="entry name" value="Actin-crosslinking"/>
</dbReference>
<dbReference type="CDD" id="cd00257">
    <property type="entry name" value="beta-trefoil_FSCN-like"/>
    <property type="match status" value="1"/>
</dbReference>
<feature type="chain" id="PRO_5024302934" description="Ricin B lectin domain-containing protein" evidence="1">
    <location>
        <begin position="31"/>
        <end position="184"/>
    </location>
</feature>
<gene>
    <name evidence="2" type="ORF">Acor_51840</name>
</gene>
<evidence type="ECO:0000313" key="2">
    <source>
        <dbReference type="EMBL" id="GES03118.1"/>
    </source>
</evidence>
<reference evidence="2 3" key="1">
    <citation type="submission" date="2019-10" db="EMBL/GenBank/DDBJ databases">
        <title>Whole genome shotgun sequence of Acrocarpospora corrugata NBRC 13972.</title>
        <authorList>
            <person name="Ichikawa N."/>
            <person name="Kimura A."/>
            <person name="Kitahashi Y."/>
            <person name="Komaki H."/>
            <person name="Oguchi A."/>
        </authorList>
    </citation>
    <scope>NUCLEOTIDE SEQUENCE [LARGE SCALE GENOMIC DNA]</scope>
    <source>
        <strain evidence="2 3">NBRC 13972</strain>
    </source>
</reference>
<feature type="signal peptide" evidence="1">
    <location>
        <begin position="1"/>
        <end position="30"/>
    </location>
</feature>
<accession>A0A5M3W9E1</accession>
<dbReference type="EMBL" id="BLAD01000065">
    <property type="protein sequence ID" value="GES03118.1"/>
    <property type="molecule type" value="Genomic_DNA"/>
</dbReference>
<comment type="caution">
    <text evidence="2">The sequence shown here is derived from an EMBL/GenBank/DDBJ whole genome shotgun (WGS) entry which is preliminary data.</text>
</comment>